<dbReference type="RefSeq" id="WP_206294203.1">
    <property type="nucleotide sequence ID" value="NZ_CP063458.1"/>
</dbReference>
<dbReference type="InterPro" id="IPR000917">
    <property type="entry name" value="Sulfatase_N"/>
</dbReference>
<dbReference type="Gene3D" id="3.40.720.10">
    <property type="entry name" value="Alkaline Phosphatase, subunit A"/>
    <property type="match status" value="1"/>
</dbReference>
<name>A0A7M2X084_9BACT</name>
<dbReference type="InterPro" id="IPR052701">
    <property type="entry name" value="GAG_Ulvan_Degrading_Sulfatases"/>
</dbReference>
<feature type="signal peptide" evidence="1">
    <location>
        <begin position="1"/>
        <end position="21"/>
    </location>
</feature>
<dbReference type="PANTHER" id="PTHR43751:SF1">
    <property type="entry name" value="SULFATASE ATSG-RELATED"/>
    <property type="match status" value="1"/>
</dbReference>
<organism evidence="3 4">
    <name type="scientific">Humisphaera borealis</name>
    <dbReference type="NCBI Taxonomy" id="2807512"/>
    <lineage>
        <taxon>Bacteria</taxon>
        <taxon>Pseudomonadati</taxon>
        <taxon>Planctomycetota</taxon>
        <taxon>Phycisphaerae</taxon>
        <taxon>Tepidisphaerales</taxon>
        <taxon>Tepidisphaeraceae</taxon>
        <taxon>Humisphaera</taxon>
    </lineage>
</organism>
<proteinExistence type="predicted"/>
<dbReference type="SUPFAM" id="SSF53649">
    <property type="entry name" value="Alkaline phosphatase-like"/>
    <property type="match status" value="1"/>
</dbReference>
<dbReference type="InterPro" id="IPR017850">
    <property type="entry name" value="Alkaline_phosphatase_core_sf"/>
</dbReference>
<keyword evidence="3" id="KW-0378">Hydrolase</keyword>
<protein>
    <submittedName>
        <fullName evidence="3">Sulfatase-like hydrolase/transferase</fullName>
    </submittedName>
</protein>
<dbReference type="CDD" id="cd16027">
    <property type="entry name" value="SGSH"/>
    <property type="match status" value="1"/>
</dbReference>
<gene>
    <name evidence="3" type="ORF">IPV69_06915</name>
</gene>
<sequence>MKRIALLLAIFCTLGTQSSFGATPPNVVVFISDDHSQLDSEAYGSTEVRTPNMARLAADGMKFTHAFVASPACGPSRTALLTGLWSARNGAEPNHKAKNANVASLPPALHALGYEVAAIGKVAHNTYAKDHGFDYVDGPNQGLSDTAAVAKFLAGRNAAKPLCLFVGTRHPHTPWSAERTYDPAAVKIPPTHVDTAVTREERASYLTDVTKSDTLLGEVRALVGQKIPGDTLFIYTADHGGAWPFGKWNLYDAGIRIPLIVAWPGRIKPGTSSDAMLCWPDLLPTLIELGGGKVPEGLDGKSFAGILRGTATAHRDRVYSTHSGDGDFNVYPIRSVRTRDWKYIRNLHPEFQHHTHISRSTGPSGLVYWKTWLAAAERDPAAAAIVKRYSERPAEELYDLTADPYELRNLASDPAHADRLAAMRADLSAWMEQQGDKQAVFGNPLLKGAPVTMITPGKKKTEK</sequence>
<evidence type="ECO:0000313" key="3">
    <source>
        <dbReference type="EMBL" id="QOV91083.1"/>
    </source>
</evidence>
<accession>A0A7M2X084</accession>
<feature type="domain" description="Sulfatase N-terminal" evidence="2">
    <location>
        <begin position="25"/>
        <end position="291"/>
    </location>
</feature>
<dbReference type="Pfam" id="PF00884">
    <property type="entry name" value="Sulfatase"/>
    <property type="match status" value="1"/>
</dbReference>
<dbReference type="GO" id="GO:0016787">
    <property type="term" value="F:hydrolase activity"/>
    <property type="evidence" value="ECO:0007669"/>
    <property type="project" value="UniProtKB-KW"/>
</dbReference>
<feature type="chain" id="PRO_5034116905" evidence="1">
    <location>
        <begin position="22"/>
        <end position="463"/>
    </location>
</feature>
<dbReference type="KEGG" id="hbs:IPV69_06915"/>
<dbReference type="EMBL" id="CP063458">
    <property type="protein sequence ID" value="QOV91083.1"/>
    <property type="molecule type" value="Genomic_DNA"/>
</dbReference>
<dbReference type="AlphaFoldDB" id="A0A7M2X084"/>
<evidence type="ECO:0000259" key="2">
    <source>
        <dbReference type="Pfam" id="PF00884"/>
    </source>
</evidence>
<evidence type="ECO:0000256" key="1">
    <source>
        <dbReference type="SAM" id="SignalP"/>
    </source>
</evidence>
<evidence type="ECO:0000313" key="4">
    <source>
        <dbReference type="Proteomes" id="UP000593765"/>
    </source>
</evidence>
<reference evidence="3 4" key="1">
    <citation type="submission" date="2020-10" db="EMBL/GenBank/DDBJ databases">
        <title>Wide distribution of Phycisphaera-like planctomycetes from WD2101 soil group in peatlands and genome analysis of the first cultivated representative.</title>
        <authorList>
            <person name="Dedysh S.N."/>
            <person name="Beletsky A.V."/>
            <person name="Ivanova A."/>
            <person name="Kulichevskaya I.S."/>
            <person name="Suzina N.E."/>
            <person name="Philippov D.A."/>
            <person name="Rakitin A.L."/>
            <person name="Mardanov A.V."/>
            <person name="Ravin N.V."/>
        </authorList>
    </citation>
    <scope>NUCLEOTIDE SEQUENCE [LARGE SCALE GENOMIC DNA]</scope>
    <source>
        <strain evidence="3 4">M1803</strain>
    </source>
</reference>
<keyword evidence="4" id="KW-1185">Reference proteome</keyword>
<dbReference type="PANTHER" id="PTHR43751">
    <property type="entry name" value="SULFATASE"/>
    <property type="match status" value="1"/>
</dbReference>
<keyword evidence="1" id="KW-0732">Signal</keyword>
<dbReference type="Proteomes" id="UP000593765">
    <property type="component" value="Chromosome"/>
</dbReference>